<protein>
    <submittedName>
        <fullName evidence="8">Uncharacterized protein</fullName>
    </submittedName>
</protein>
<organism evidence="8 9">
    <name type="scientific">Cocos nucifera</name>
    <name type="common">Coconut palm</name>
    <dbReference type="NCBI Taxonomy" id="13894"/>
    <lineage>
        <taxon>Eukaryota</taxon>
        <taxon>Viridiplantae</taxon>
        <taxon>Streptophyta</taxon>
        <taxon>Embryophyta</taxon>
        <taxon>Tracheophyta</taxon>
        <taxon>Spermatophyta</taxon>
        <taxon>Magnoliopsida</taxon>
        <taxon>Liliopsida</taxon>
        <taxon>Arecaceae</taxon>
        <taxon>Arecoideae</taxon>
        <taxon>Cocoseae</taxon>
        <taxon>Attaleinae</taxon>
        <taxon>Cocos</taxon>
    </lineage>
</organism>
<dbReference type="PRINTS" id="PR00019">
    <property type="entry name" value="LEURICHRPT"/>
</dbReference>
<dbReference type="InterPro" id="IPR001611">
    <property type="entry name" value="Leu-rich_rpt"/>
</dbReference>
<evidence type="ECO:0000256" key="2">
    <source>
        <dbReference type="ARBA" id="ARBA00022692"/>
    </source>
</evidence>
<gene>
    <name evidence="8" type="ORF">COCNU_11G007300</name>
</gene>
<dbReference type="InterPro" id="IPR046959">
    <property type="entry name" value="PRK1-6/SRF4-like"/>
</dbReference>
<dbReference type="GO" id="GO:0016020">
    <property type="term" value="C:membrane"/>
    <property type="evidence" value="ECO:0007669"/>
    <property type="project" value="UniProtKB-SubCell"/>
</dbReference>
<evidence type="ECO:0000313" key="9">
    <source>
        <dbReference type="Proteomes" id="UP000797356"/>
    </source>
</evidence>
<evidence type="ECO:0000256" key="5">
    <source>
        <dbReference type="ARBA" id="ARBA00022989"/>
    </source>
</evidence>
<dbReference type="FunFam" id="3.80.10.10:FF:000062">
    <property type="entry name" value="protein STRUBBELIG-RECEPTOR FAMILY 3"/>
    <property type="match status" value="1"/>
</dbReference>
<reference evidence="8" key="1">
    <citation type="journal article" date="2017" name="Gigascience">
        <title>The genome draft of coconut (Cocos nucifera).</title>
        <authorList>
            <person name="Xiao Y."/>
            <person name="Xu P."/>
            <person name="Fan H."/>
            <person name="Baudouin L."/>
            <person name="Xia W."/>
            <person name="Bocs S."/>
            <person name="Xu J."/>
            <person name="Li Q."/>
            <person name="Guo A."/>
            <person name="Zhou L."/>
            <person name="Li J."/>
            <person name="Wu Y."/>
            <person name="Ma Z."/>
            <person name="Armero A."/>
            <person name="Issali A.E."/>
            <person name="Liu N."/>
            <person name="Peng M."/>
            <person name="Yang Y."/>
        </authorList>
    </citation>
    <scope>NUCLEOTIDE SEQUENCE</scope>
    <source>
        <tissue evidence="8">Spear leaf of Hainan Tall coconut</tissue>
    </source>
</reference>
<dbReference type="PANTHER" id="PTHR48007">
    <property type="entry name" value="LEUCINE-RICH REPEAT RECEPTOR-LIKE PROTEIN KINASE PXC1"/>
    <property type="match status" value="1"/>
</dbReference>
<dbReference type="EMBL" id="CM017882">
    <property type="protein sequence ID" value="KAG1363903.1"/>
    <property type="molecule type" value="Genomic_DNA"/>
</dbReference>
<keyword evidence="6" id="KW-0472">Membrane</keyword>
<evidence type="ECO:0000256" key="6">
    <source>
        <dbReference type="ARBA" id="ARBA00023136"/>
    </source>
</evidence>
<dbReference type="AlphaFoldDB" id="A0A8K0IPX8"/>
<dbReference type="Pfam" id="PF13855">
    <property type="entry name" value="LRR_8"/>
    <property type="match status" value="1"/>
</dbReference>
<dbReference type="Proteomes" id="UP000797356">
    <property type="component" value="Chromosome 11"/>
</dbReference>
<keyword evidence="2" id="KW-0812">Transmembrane</keyword>
<keyword evidence="4" id="KW-0677">Repeat</keyword>
<keyword evidence="5" id="KW-1133">Transmembrane helix</keyword>
<comment type="subcellular location">
    <subcellularLocation>
        <location evidence="1">Membrane</location>
    </subcellularLocation>
</comment>
<dbReference type="SUPFAM" id="SSF52058">
    <property type="entry name" value="L domain-like"/>
    <property type="match status" value="1"/>
</dbReference>
<proteinExistence type="predicted"/>
<evidence type="ECO:0000256" key="7">
    <source>
        <dbReference type="ARBA" id="ARBA00023170"/>
    </source>
</evidence>
<evidence type="ECO:0000256" key="3">
    <source>
        <dbReference type="ARBA" id="ARBA00022729"/>
    </source>
</evidence>
<evidence type="ECO:0000313" key="8">
    <source>
        <dbReference type="EMBL" id="KAG1363903.1"/>
    </source>
</evidence>
<keyword evidence="7" id="KW-0675">Receptor</keyword>
<dbReference type="PANTHER" id="PTHR48007:SF34">
    <property type="entry name" value="PROTEIN STRUBBELIG-RECEPTOR FAMILY 8 ISOFORM X1"/>
    <property type="match status" value="1"/>
</dbReference>
<name>A0A8K0IPX8_COCNU</name>
<evidence type="ECO:0000256" key="4">
    <source>
        <dbReference type="ARBA" id="ARBA00022737"/>
    </source>
</evidence>
<accession>A0A8K0IPX8</accession>
<sequence length="271" mass="30388">MDFTFPPSPPSTGVKYILHKRRHKQRKSPRHSQNTPTYGSQSRFIVLLSIPSLYLLIPFITCLTPGRKGKALPILGFRDGAQWYSGLPPFRSLVFENIVRKPIHIPFTDIDLGVSCDCEFIFFFFFFSILDGRDISNNNLHEGIPYQLPPNLTYLNLAKNNLSGSLPFSISTIISLNYFNLSHNSLSQQIGDIFANLQDLSELDLSFNNLTGDLPNSLSSLSNLSSLYLQDNQLTGPVNLLASLDLTTLNIANNNFSGWIPQKFSSIPNLM</sequence>
<dbReference type="OrthoDB" id="785175at2759"/>
<dbReference type="InterPro" id="IPR032675">
    <property type="entry name" value="LRR_dom_sf"/>
</dbReference>
<reference evidence="8" key="2">
    <citation type="submission" date="2019-07" db="EMBL/GenBank/DDBJ databases">
        <authorList>
            <person name="Yang Y."/>
            <person name="Bocs S."/>
            <person name="Baudouin L."/>
        </authorList>
    </citation>
    <scope>NUCLEOTIDE SEQUENCE</scope>
    <source>
        <tissue evidence="8">Spear leaf of Hainan Tall coconut</tissue>
    </source>
</reference>
<comment type="caution">
    <text evidence="8">The sequence shown here is derived from an EMBL/GenBank/DDBJ whole genome shotgun (WGS) entry which is preliminary data.</text>
</comment>
<evidence type="ECO:0000256" key="1">
    <source>
        <dbReference type="ARBA" id="ARBA00004370"/>
    </source>
</evidence>
<keyword evidence="9" id="KW-1185">Reference proteome</keyword>
<keyword evidence="3" id="KW-0732">Signal</keyword>
<dbReference type="Pfam" id="PF00560">
    <property type="entry name" value="LRR_1"/>
    <property type="match status" value="2"/>
</dbReference>
<dbReference type="Gene3D" id="3.80.10.10">
    <property type="entry name" value="Ribonuclease Inhibitor"/>
    <property type="match status" value="1"/>
</dbReference>